<feature type="transmembrane region" description="Helical" evidence="4">
    <location>
        <begin position="680"/>
        <end position="699"/>
    </location>
</feature>
<keyword evidence="6" id="KW-1185">Reference proteome</keyword>
<evidence type="ECO:0000313" key="6">
    <source>
        <dbReference type="Proteomes" id="UP000781932"/>
    </source>
</evidence>
<dbReference type="GO" id="GO:0047820">
    <property type="term" value="F:D-glutamate cyclase activity"/>
    <property type="evidence" value="ECO:0007669"/>
    <property type="project" value="TreeGrafter"/>
</dbReference>
<feature type="transmembrane region" description="Helical" evidence="4">
    <location>
        <begin position="639"/>
        <end position="659"/>
    </location>
</feature>
<keyword evidence="4" id="KW-0472">Membrane</keyword>
<proteinExistence type="inferred from homology"/>
<dbReference type="PANTHER" id="PTHR32022:SF10">
    <property type="entry name" value="D-GLUTAMATE CYCLASE, MITOCHONDRIAL"/>
    <property type="match status" value="1"/>
</dbReference>
<dbReference type="Proteomes" id="UP000781932">
    <property type="component" value="Unassembled WGS sequence"/>
</dbReference>
<dbReference type="RefSeq" id="XP_038741800.1">
    <property type="nucleotide sequence ID" value="XM_038892880.1"/>
</dbReference>
<keyword evidence="4" id="KW-1133">Transmembrane helix</keyword>
<dbReference type="InterPro" id="IPR038021">
    <property type="entry name" value="Putative_hydro-lyase"/>
</dbReference>
<feature type="region of interest" description="Disordered" evidence="3">
    <location>
        <begin position="1"/>
        <end position="37"/>
    </location>
</feature>
<evidence type="ECO:0000256" key="3">
    <source>
        <dbReference type="SAM" id="MobiDB-lite"/>
    </source>
</evidence>
<sequence>MPRRSADYELQSFTEDGEGEPPRSKVPPSPQAPRRPSRRSFWLTKTALVLFALVFIACASILAWLSHYISRKNGLPLTITSSHYVWTYGPTAILVIILAGWRQVDYQYKSKQPWWELINGPSPASRSVLLDYLSPFQPLSCIEAFRNGHYVVALSILTYFILKIVILISTTLFVVQLTLHEEPVTIRYHNRFDTDNMWKSLGYGHSWVSNGFSSRSPQADVSIWSYVAEVDNVTTADASRLGFTNLAYQSFSLPALSLNISSASAPVDVFVPNVTCEQASLSYSITNNTVYYQLNSSTCAAANLSMVPASCGSKDGRPPCLSALQFYDVNLINCSTGNDEGMIASEVTGTRSRFAVVFANLSLEHNETRYYKIDTEKAAAAFCKIDYGMVSVTASQSYANRQITLEDDLVLAETPRHLPNMTDQDLAYILSANLEAGTKTLVVTRDIVQESGRVDPTYSFFQLLATRLDWTKDRGSLLQPSVLLNMSTEVFMGISNGFARTALLVEDAQNEPSEAVAQVSENKLHMRHYSLWPMVAGFILLSALCLILVFIVPGDNANLNISGSIASHATVLASSPSMLGVLKNTGQYRSSQLKKKLEGMRFKAAVSGERFSVQALGDGCHVPPSTAKKRPWLPLSGRLYMVVFLFTLPVLSICTLELLQRLSDRHHGFFNIANADSAEWSYIVRLASTLVAFATATMFNNLDSTVAIFTPYSSLRSGSVSADRSIMYHLLEVFPLIVPFDTMRSRQIGPAASSLAALIGSFLTIVVSGLWIAGDPVQKQWNSTATTHRWENGWLYNDLDDRGAAIALNIIRHRGANTPSYIHDYAVLPMMSLDGSSASVSKINSTFELTVLRPVIKCDVLPKENIIASNILTNLSTGQVGGQTVQFRDALITLKMEVPPGCSSNTTDNGLISTDLQIQRGRGDVIMEPDHKWIGHYWDLKANSGTFDRPCPTAGILFGSVDRRIGGEAYGILDTTNLTALFCTQGIEEIPTTITYKGDPKNNHLDDVNFQIEKGRAWRNETSNGTSLNFKLEGLLSSGLTSMPVASDNPYNSGYYDIFFNHLVFGPENLLVADLVGPENIKTLTEAVSRNYREYMSHVIDHNFRSEASGVPVEGMSWQMTTRISIHRTSKIILQALLAAMTVLGLVGYKLVRLRGTLPRNPCSVASTMGFLADSQLCAPGSGILPENAGNSSEKELERNLRGYVFSLGWWDEVDDKTKSTAEVIKIAADHEEAAGTLSRDPLPFNMTTIHKTGEESRLACRSAAFTIPTAGQAPTYLQANLIVLPKRYADDFRLLCHRNPVPCPLLAESSSPGDFKQLKSYVQSLDGKSVLPVAKNIDLRHDFPRYRVYEDSKHVPVNGVSEPLDVADQWIDGDHVGFLVGCSFSFERALHEAGLTPQHMTHNRNVPMFRTNFPLCAAGVFTGATYIVSMRPYKLSDVERVRDITRPFVATHGEPIAWGWDGAERLGIKDVAKPDWGEPALKADGKTVVRHNDDEYVPVFWGCGVTPQEAVMKANLKGTVMGHAPGHMIVLDIREEEIFPV</sequence>
<feature type="transmembrane region" description="Helical" evidence="4">
    <location>
        <begin position="755"/>
        <end position="774"/>
    </location>
</feature>
<dbReference type="InterPro" id="IPR009906">
    <property type="entry name" value="D-Glu_cyclase"/>
</dbReference>
<keyword evidence="4" id="KW-0812">Transmembrane</keyword>
<dbReference type="OrthoDB" id="10262538at2759"/>
<evidence type="ECO:0000256" key="2">
    <source>
        <dbReference type="ARBA" id="ARBA00023239"/>
    </source>
</evidence>
<dbReference type="InterPro" id="IPR021840">
    <property type="entry name" value="DUF3433"/>
</dbReference>
<evidence type="ECO:0000256" key="1">
    <source>
        <dbReference type="ARBA" id="ARBA00007896"/>
    </source>
</evidence>
<evidence type="ECO:0000256" key="4">
    <source>
        <dbReference type="SAM" id="Phobius"/>
    </source>
</evidence>
<dbReference type="PANTHER" id="PTHR32022">
    <property type="entry name" value="D-GLUTAMATE CYCLASE, MITOCHONDRIAL"/>
    <property type="match status" value="1"/>
</dbReference>
<reference evidence="5" key="2">
    <citation type="submission" date="2020-11" db="EMBL/GenBank/DDBJ databases">
        <title>Whole genome sequencing of Colletotrichum sp.</title>
        <authorList>
            <person name="Li H."/>
        </authorList>
    </citation>
    <scope>NUCLEOTIDE SEQUENCE</scope>
    <source>
        <strain evidence="5">CkLH20</strain>
    </source>
</reference>
<feature type="transmembrane region" description="Helical" evidence="4">
    <location>
        <begin position="85"/>
        <end position="104"/>
    </location>
</feature>
<protein>
    <submittedName>
        <fullName evidence="5">Uncharacterized protein</fullName>
    </submittedName>
</protein>
<dbReference type="Gene3D" id="3.40.1640.10">
    <property type="entry name" value="PSTPO5379-like"/>
    <property type="match status" value="1"/>
</dbReference>
<dbReference type="Pfam" id="PF11915">
    <property type="entry name" value="DUF3433"/>
    <property type="match status" value="2"/>
</dbReference>
<keyword evidence="2" id="KW-0456">Lyase</keyword>
<name>A0A9P6LDU1_9PEZI</name>
<evidence type="ECO:0000313" key="5">
    <source>
        <dbReference type="EMBL" id="KAF9872339.1"/>
    </source>
</evidence>
<dbReference type="SUPFAM" id="SSF160920">
    <property type="entry name" value="PSTPO5379-like"/>
    <property type="match status" value="1"/>
</dbReference>
<feature type="transmembrane region" description="Helical" evidence="4">
    <location>
        <begin position="156"/>
        <end position="179"/>
    </location>
</feature>
<feature type="transmembrane region" description="Helical" evidence="4">
    <location>
        <begin position="531"/>
        <end position="552"/>
    </location>
</feature>
<dbReference type="Pfam" id="PF07286">
    <property type="entry name" value="D-Glu_cyclase"/>
    <property type="match status" value="1"/>
</dbReference>
<dbReference type="GO" id="GO:0006536">
    <property type="term" value="P:glutamate metabolic process"/>
    <property type="evidence" value="ECO:0007669"/>
    <property type="project" value="TreeGrafter"/>
</dbReference>
<feature type="compositionally biased region" description="Pro residues" evidence="3">
    <location>
        <begin position="24"/>
        <end position="33"/>
    </location>
</feature>
<feature type="transmembrane region" description="Helical" evidence="4">
    <location>
        <begin position="42"/>
        <end position="65"/>
    </location>
</feature>
<organism evidence="5 6">
    <name type="scientific">Colletotrichum karsti</name>
    <dbReference type="NCBI Taxonomy" id="1095194"/>
    <lineage>
        <taxon>Eukaryota</taxon>
        <taxon>Fungi</taxon>
        <taxon>Dikarya</taxon>
        <taxon>Ascomycota</taxon>
        <taxon>Pezizomycotina</taxon>
        <taxon>Sordariomycetes</taxon>
        <taxon>Hypocreomycetidae</taxon>
        <taxon>Glomerellales</taxon>
        <taxon>Glomerellaceae</taxon>
        <taxon>Colletotrichum</taxon>
        <taxon>Colletotrichum boninense species complex</taxon>
    </lineage>
</organism>
<dbReference type="EMBL" id="JAATWM020000038">
    <property type="protein sequence ID" value="KAF9872339.1"/>
    <property type="molecule type" value="Genomic_DNA"/>
</dbReference>
<comment type="similarity">
    <text evidence="1">Belongs to the D-glutamate cyclase family.</text>
</comment>
<dbReference type="GeneID" id="62165954"/>
<dbReference type="Gene3D" id="3.30.2040.10">
    <property type="entry name" value="PSTPO5379-like domain"/>
    <property type="match status" value="1"/>
</dbReference>
<comment type="caution">
    <text evidence="5">The sequence shown here is derived from an EMBL/GenBank/DDBJ whole genome shotgun (WGS) entry which is preliminary data.</text>
</comment>
<reference evidence="5" key="1">
    <citation type="submission" date="2020-03" db="EMBL/GenBank/DDBJ databases">
        <authorList>
            <person name="He L."/>
        </authorList>
    </citation>
    <scope>NUCLEOTIDE SEQUENCE</scope>
    <source>
        <strain evidence="5">CkLH20</strain>
    </source>
</reference>
<dbReference type="FunFam" id="3.30.2040.10:FF:000001">
    <property type="entry name" value="D-glutamate cyclase, mitochondrial"/>
    <property type="match status" value="1"/>
</dbReference>
<accession>A0A9P6LDU1</accession>
<gene>
    <name evidence="5" type="ORF">CkaCkLH20_10166</name>
</gene>